<dbReference type="Proteomes" id="UP001145021">
    <property type="component" value="Unassembled WGS sequence"/>
</dbReference>
<organism evidence="1 2">
    <name type="scientific">Coemansia asiatica</name>
    <dbReference type="NCBI Taxonomy" id="1052880"/>
    <lineage>
        <taxon>Eukaryota</taxon>
        <taxon>Fungi</taxon>
        <taxon>Fungi incertae sedis</taxon>
        <taxon>Zoopagomycota</taxon>
        <taxon>Kickxellomycotina</taxon>
        <taxon>Kickxellomycetes</taxon>
        <taxon>Kickxellales</taxon>
        <taxon>Kickxellaceae</taxon>
        <taxon>Coemansia</taxon>
    </lineage>
</organism>
<evidence type="ECO:0000313" key="2">
    <source>
        <dbReference type="Proteomes" id="UP001145021"/>
    </source>
</evidence>
<proteinExistence type="predicted"/>
<gene>
    <name evidence="1" type="primary">PCL7_2</name>
    <name evidence="1" type="ORF">LPJ64_005000</name>
</gene>
<dbReference type="EMBL" id="JANBOH010000281">
    <property type="protein sequence ID" value="KAJ1643206.1"/>
    <property type="molecule type" value="Genomic_DNA"/>
</dbReference>
<evidence type="ECO:0000313" key="1">
    <source>
        <dbReference type="EMBL" id="KAJ1643206.1"/>
    </source>
</evidence>
<dbReference type="Pfam" id="PF08613">
    <property type="entry name" value="Cyclin"/>
    <property type="match status" value="1"/>
</dbReference>
<dbReference type="GO" id="GO:0016538">
    <property type="term" value="F:cyclin-dependent protein serine/threonine kinase regulator activity"/>
    <property type="evidence" value="ECO:0007669"/>
    <property type="project" value="TreeGrafter"/>
</dbReference>
<dbReference type="InterPro" id="IPR013922">
    <property type="entry name" value="Cyclin_PHO80-like"/>
</dbReference>
<dbReference type="Gene3D" id="1.10.472.10">
    <property type="entry name" value="Cyclin-like"/>
    <property type="match status" value="1"/>
</dbReference>
<sequence>MFDIAHTPVSVTIARMAELIDTATASNHTNLGPISSDITPFHSRAVPSISVHDYLARIAKFVCLENDSLLAVLFYLDRITRNHLHRPALAISPFNIHRLLITAIVVAHKFNSDIFFNNARYSKFDLKIDHDQLQQVGKWLMTCPRADLCDSQRSTGQPISICVLETYYRDLDIAAKQAELCHIHYPTPLMDPTPIRSSGSVSYLDLNGSATAATANTTANTNATAATTSFQQPVFTAIHRLPHYNHNQNPHNLLHQPKHQHYHQNPYSCAPQQITTPSSIDTSSSLGLAGSSSFVAPSCPSATSTLCHGFGGPEIDHGSWRGAAAFSPASPENQMFSGSLVGTSNDNSLKRRKFPAIGYSLSTANVPSALASAKQDVAAPGVFIIDND</sequence>
<accession>A0A9W7XI21</accession>
<reference evidence="1" key="1">
    <citation type="submission" date="2022-07" db="EMBL/GenBank/DDBJ databases">
        <title>Phylogenomic reconstructions and comparative analyses of Kickxellomycotina fungi.</title>
        <authorList>
            <person name="Reynolds N.K."/>
            <person name="Stajich J.E."/>
            <person name="Barry K."/>
            <person name="Grigoriev I.V."/>
            <person name="Crous P."/>
            <person name="Smith M.E."/>
        </authorList>
    </citation>
    <scope>NUCLEOTIDE SEQUENCE</scope>
    <source>
        <strain evidence="1">NBRC 105413</strain>
    </source>
</reference>
<comment type="caution">
    <text evidence="1">The sequence shown here is derived from an EMBL/GenBank/DDBJ whole genome shotgun (WGS) entry which is preliminary data.</text>
</comment>
<dbReference type="GO" id="GO:0005634">
    <property type="term" value="C:nucleus"/>
    <property type="evidence" value="ECO:0007669"/>
    <property type="project" value="TreeGrafter"/>
</dbReference>
<keyword evidence="2" id="KW-1185">Reference proteome</keyword>
<name>A0A9W7XI21_9FUNG</name>
<protein>
    <submittedName>
        <fullName evidence="1">Cyclin-like protein interacting with PHO85</fullName>
    </submittedName>
</protein>
<dbReference type="GO" id="GO:0019901">
    <property type="term" value="F:protein kinase binding"/>
    <property type="evidence" value="ECO:0007669"/>
    <property type="project" value="InterPro"/>
</dbReference>
<dbReference type="PANTHER" id="PTHR15615:SF94">
    <property type="entry name" value="PHO85 CYCLIN-6-RELATED"/>
    <property type="match status" value="1"/>
</dbReference>
<dbReference type="PANTHER" id="PTHR15615">
    <property type="match status" value="1"/>
</dbReference>
<dbReference type="GO" id="GO:0000307">
    <property type="term" value="C:cyclin-dependent protein kinase holoenzyme complex"/>
    <property type="evidence" value="ECO:0007669"/>
    <property type="project" value="TreeGrafter"/>
</dbReference>
<dbReference type="AlphaFoldDB" id="A0A9W7XI21"/>